<protein>
    <submittedName>
        <fullName evidence="1">Transposase</fullName>
    </submittedName>
</protein>
<accession>A0A6N8G3Y1</accession>
<gene>
    <name evidence="1" type="ORF">BWI75_25510</name>
</gene>
<evidence type="ECO:0000313" key="2">
    <source>
        <dbReference type="Proteomes" id="UP000441797"/>
    </source>
</evidence>
<keyword evidence="2" id="KW-1185">Reference proteome</keyword>
<comment type="caution">
    <text evidence="1">The sequence shown here is derived from an EMBL/GenBank/DDBJ whole genome shotgun (WGS) entry which is preliminary data.</text>
</comment>
<reference evidence="1 2" key="1">
    <citation type="journal article" date="2019" name="Front. Microbiol.">
        <title>Genomic Features for Desiccation Tolerance and Sugar Biosynthesis in the Extremophile Gloeocapsopsis sp. UTEX B3054.</title>
        <authorList>
            <person name="Urrejola C."/>
            <person name="Alcorta J."/>
            <person name="Salas L."/>
            <person name="Vasquez M."/>
            <person name="Polz M.F."/>
            <person name="Vicuna R."/>
            <person name="Diez B."/>
        </authorList>
    </citation>
    <scope>NUCLEOTIDE SEQUENCE [LARGE SCALE GENOMIC DNA]</scope>
    <source>
        <strain evidence="1 2">1H9</strain>
    </source>
</reference>
<feature type="non-terminal residue" evidence="1">
    <location>
        <position position="132"/>
    </location>
</feature>
<organism evidence="1 2">
    <name type="scientific">Gloeocapsopsis dulcis AAB1 = 1H9</name>
    <dbReference type="NCBI Taxonomy" id="1433147"/>
    <lineage>
        <taxon>Bacteria</taxon>
        <taxon>Bacillati</taxon>
        <taxon>Cyanobacteriota</taxon>
        <taxon>Cyanophyceae</taxon>
        <taxon>Oscillatoriophycideae</taxon>
        <taxon>Chroococcales</taxon>
        <taxon>Chroococcaceae</taxon>
        <taxon>Gloeocapsopsis</taxon>
        <taxon>Gloeocapsopsis dulcis</taxon>
    </lineage>
</organism>
<sequence>MLSSPINYTVTHLADDLEGISHDRINRYLRGERLTPRLLWDNVKVLLQPSPIDSIVDDPDGDGQSKLDDVADMLKGVVYSKQLSFRTVLMDSWYATPKLMGQIDQFGVYYCPLKTNRRVDDSGGSAPYVRGD</sequence>
<dbReference type="EMBL" id="NAPY01000093">
    <property type="protein sequence ID" value="MUL39524.1"/>
    <property type="molecule type" value="Genomic_DNA"/>
</dbReference>
<dbReference type="AlphaFoldDB" id="A0A6N8G3Y1"/>
<dbReference type="Proteomes" id="UP000441797">
    <property type="component" value="Unassembled WGS sequence"/>
</dbReference>
<evidence type="ECO:0000313" key="1">
    <source>
        <dbReference type="EMBL" id="MUL39524.1"/>
    </source>
</evidence>
<name>A0A6N8G3Y1_9CHRO</name>
<proteinExistence type="predicted"/>